<proteinExistence type="predicted"/>
<keyword evidence="2" id="KW-1185">Reference proteome</keyword>
<sequence>MSTENSEMVALLKRQEQDRKDLAAGVFDAWQSVKENEKKLLAPYDGEQEHAPKEVKKAIIQGREAYFEEWGSDGRLAAVMSERHTIEREALVRRTQIREEIQQRRDRNKDRER</sequence>
<dbReference type="Proteomes" id="UP000279089">
    <property type="component" value="Unassembled WGS sequence"/>
</dbReference>
<dbReference type="OrthoDB" id="678035at2"/>
<protein>
    <submittedName>
        <fullName evidence="1">Uncharacterized protein</fullName>
    </submittedName>
</protein>
<comment type="caution">
    <text evidence="1">The sequence shown here is derived from an EMBL/GenBank/DDBJ whole genome shotgun (WGS) entry which is preliminary data.</text>
</comment>
<evidence type="ECO:0000313" key="1">
    <source>
        <dbReference type="EMBL" id="RPD40622.1"/>
    </source>
</evidence>
<gene>
    <name evidence="1" type="ORF">EG028_15095</name>
</gene>
<evidence type="ECO:0000313" key="2">
    <source>
        <dbReference type="Proteomes" id="UP000279089"/>
    </source>
</evidence>
<accession>A0A3N4MA49</accession>
<dbReference type="EMBL" id="RMBX01000007">
    <property type="protein sequence ID" value="RPD40622.1"/>
    <property type="molecule type" value="Genomic_DNA"/>
</dbReference>
<dbReference type="RefSeq" id="WP_120517062.1">
    <property type="nucleotide sequence ID" value="NZ_QXZY01000008.1"/>
</dbReference>
<name>A0A3N4MA49_9BACT</name>
<dbReference type="AlphaFoldDB" id="A0A3N4MA49"/>
<reference evidence="2" key="1">
    <citation type="submission" date="2018-11" db="EMBL/GenBank/DDBJ databases">
        <title>Chitinophaga lutea sp.nov., isolate from arsenic contaminated soil.</title>
        <authorList>
            <person name="Zong Y."/>
        </authorList>
    </citation>
    <scope>NUCLEOTIDE SEQUENCE [LARGE SCALE GENOMIC DNA]</scope>
    <source>
        <strain evidence="2">YLT18</strain>
    </source>
</reference>
<organism evidence="1 2">
    <name type="scientific">Chitinophaga barathri</name>
    <dbReference type="NCBI Taxonomy" id="1647451"/>
    <lineage>
        <taxon>Bacteria</taxon>
        <taxon>Pseudomonadati</taxon>
        <taxon>Bacteroidota</taxon>
        <taxon>Chitinophagia</taxon>
        <taxon>Chitinophagales</taxon>
        <taxon>Chitinophagaceae</taxon>
        <taxon>Chitinophaga</taxon>
    </lineage>
</organism>